<evidence type="ECO:0000256" key="3">
    <source>
        <dbReference type="ARBA" id="ARBA00006576"/>
    </source>
</evidence>
<sequence length="137" mass="15303">MESSKEFKALIRECHKAKERAYCPYSNFRVGCAVLTEDGTMFTGCNVENACYGLAMCAERNAIIKAVTEGHRKFQAIAVGTDIKDKFKGPCGPCRQFLVEFGECDLYMVKPDLTYMKFPHDLLPMGFGPADLLAEKI</sequence>
<comment type="catalytic activity">
    <reaction evidence="9 10">
        <text>cytidine + H2O + H(+) = uridine + NH4(+)</text>
        <dbReference type="Rhea" id="RHEA:16069"/>
        <dbReference type="ChEBI" id="CHEBI:15377"/>
        <dbReference type="ChEBI" id="CHEBI:15378"/>
        <dbReference type="ChEBI" id="CHEBI:16704"/>
        <dbReference type="ChEBI" id="CHEBI:17562"/>
        <dbReference type="ChEBI" id="CHEBI:28938"/>
        <dbReference type="EC" id="3.5.4.5"/>
    </reaction>
</comment>
<evidence type="ECO:0000256" key="8">
    <source>
        <dbReference type="ARBA" id="ARBA00032005"/>
    </source>
</evidence>
<comment type="function">
    <text evidence="2 10">This enzyme scavenges exogenous and endogenous cytidine and 2'-deoxycytidine for UMP synthesis.</text>
</comment>
<keyword evidence="12" id="KW-1185">Reference proteome</keyword>
<evidence type="ECO:0000259" key="11">
    <source>
        <dbReference type="PROSITE" id="PS51747"/>
    </source>
</evidence>
<protein>
    <recommendedName>
        <fullName evidence="4 10">Cytidine deaminase</fullName>
        <ecNumber evidence="4 10">3.5.4.5</ecNumber>
    </recommendedName>
    <alternativeName>
        <fullName evidence="8 10">Cytidine aminohydrolase</fullName>
    </alternativeName>
</protein>
<accession>A0ABM0LVA2</accession>
<evidence type="ECO:0000256" key="5">
    <source>
        <dbReference type="ARBA" id="ARBA00022723"/>
    </source>
</evidence>
<dbReference type="Proteomes" id="UP000694865">
    <property type="component" value="Unplaced"/>
</dbReference>
<comment type="cofactor">
    <cofactor evidence="1 10">
        <name>Zn(2+)</name>
        <dbReference type="ChEBI" id="CHEBI:29105"/>
    </cofactor>
</comment>
<dbReference type="InterPro" id="IPR016192">
    <property type="entry name" value="APOBEC/CMP_deaminase_Zn-bd"/>
</dbReference>
<name>A0ABM0LVA2_SACKO</name>
<comment type="similarity">
    <text evidence="3 10">Belongs to the cytidine and deoxycytidylate deaminase family.</text>
</comment>
<keyword evidence="7 10" id="KW-0862">Zinc</keyword>
<dbReference type="GeneID" id="102801840"/>
<evidence type="ECO:0000256" key="10">
    <source>
        <dbReference type="RuleBase" id="RU364006"/>
    </source>
</evidence>
<evidence type="ECO:0000256" key="2">
    <source>
        <dbReference type="ARBA" id="ARBA00003949"/>
    </source>
</evidence>
<dbReference type="PROSITE" id="PS00903">
    <property type="entry name" value="CYT_DCMP_DEAMINASES_1"/>
    <property type="match status" value="1"/>
</dbReference>
<keyword evidence="6 10" id="KW-0378">Hydrolase</keyword>
<dbReference type="EC" id="3.5.4.5" evidence="4 10"/>
<dbReference type="PROSITE" id="PS51747">
    <property type="entry name" value="CYT_DCMP_DEAMINASES_2"/>
    <property type="match status" value="1"/>
</dbReference>
<gene>
    <name evidence="13" type="primary">LOC102801840</name>
</gene>
<dbReference type="InterPro" id="IPR050202">
    <property type="entry name" value="Cyt/Deoxycyt_deaminase"/>
</dbReference>
<evidence type="ECO:0000256" key="9">
    <source>
        <dbReference type="ARBA" id="ARBA00049558"/>
    </source>
</evidence>
<evidence type="ECO:0000313" key="13">
    <source>
        <dbReference type="RefSeq" id="XP_006811693.1"/>
    </source>
</evidence>
<dbReference type="PANTHER" id="PTHR11644">
    <property type="entry name" value="CYTIDINE DEAMINASE"/>
    <property type="match status" value="1"/>
</dbReference>
<dbReference type="RefSeq" id="XP_006811693.1">
    <property type="nucleotide sequence ID" value="XM_006811630.1"/>
</dbReference>
<dbReference type="InterPro" id="IPR002125">
    <property type="entry name" value="CMP_dCMP_dom"/>
</dbReference>
<evidence type="ECO:0000256" key="7">
    <source>
        <dbReference type="ARBA" id="ARBA00022833"/>
    </source>
</evidence>
<evidence type="ECO:0000256" key="6">
    <source>
        <dbReference type="ARBA" id="ARBA00022801"/>
    </source>
</evidence>
<evidence type="ECO:0000256" key="4">
    <source>
        <dbReference type="ARBA" id="ARBA00012783"/>
    </source>
</evidence>
<feature type="domain" description="CMP/dCMP-type deaminase" evidence="11">
    <location>
        <begin position="5"/>
        <end position="130"/>
    </location>
</feature>
<dbReference type="PANTHER" id="PTHR11644:SF2">
    <property type="entry name" value="CYTIDINE DEAMINASE"/>
    <property type="match status" value="1"/>
</dbReference>
<evidence type="ECO:0000313" key="12">
    <source>
        <dbReference type="Proteomes" id="UP000694865"/>
    </source>
</evidence>
<dbReference type="SUPFAM" id="SSF53927">
    <property type="entry name" value="Cytidine deaminase-like"/>
    <property type="match status" value="1"/>
</dbReference>
<dbReference type="NCBIfam" id="NF004064">
    <property type="entry name" value="PRK05578.1"/>
    <property type="match status" value="1"/>
</dbReference>
<organism evidence="12 13">
    <name type="scientific">Saccoglossus kowalevskii</name>
    <name type="common">Acorn worm</name>
    <dbReference type="NCBI Taxonomy" id="10224"/>
    <lineage>
        <taxon>Eukaryota</taxon>
        <taxon>Metazoa</taxon>
        <taxon>Hemichordata</taxon>
        <taxon>Enteropneusta</taxon>
        <taxon>Harrimaniidae</taxon>
        <taxon>Saccoglossus</taxon>
    </lineage>
</organism>
<proteinExistence type="inferred from homology"/>
<dbReference type="CDD" id="cd01283">
    <property type="entry name" value="cytidine_deaminase"/>
    <property type="match status" value="1"/>
</dbReference>
<comment type="catalytic activity">
    <reaction evidence="10">
        <text>2'-deoxycytidine + H2O + H(+) = 2'-deoxyuridine + NH4(+)</text>
        <dbReference type="Rhea" id="RHEA:13433"/>
        <dbReference type="ChEBI" id="CHEBI:15377"/>
        <dbReference type="ChEBI" id="CHEBI:15378"/>
        <dbReference type="ChEBI" id="CHEBI:15698"/>
        <dbReference type="ChEBI" id="CHEBI:16450"/>
        <dbReference type="ChEBI" id="CHEBI:28938"/>
        <dbReference type="EC" id="3.5.4.5"/>
    </reaction>
</comment>
<dbReference type="Pfam" id="PF00383">
    <property type="entry name" value="dCMP_cyt_deam_1"/>
    <property type="match status" value="1"/>
</dbReference>
<keyword evidence="5 10" id="KW-0479">Metal-binding</keyword>
<dbReference type="NCBIfam" id="TIGR01354">
    <property type="entry name" value="cyt_deam_tetra"/>
    <property type="match status" value="1"/>
</dbReference>
<dbReference type="InterPro" id="IPR006262">
    <property type="entry name" value="Cyt_deam_tetra"/>
</dbReference>
<dbReference type="InterPro" id="IPR016193">
    <property type="entry name" value="Cytidine_deaminase-like"/>
</dbReference>
<dbReference type="Gene3D" id="3.40.140.10">
    <property type="entry name" value="Cytidine Deaminase, domain 2"/>
    <property type="match status" value="1"/>
</dbReference>
<evidence type="ECO:0000256" key="1">
    <source>
        <dbReference type="ARBA" id="ARBA00001947"/>
    </source>
</evidence>
<reference evidence="13" key="1">
    <citation type="submission" date="2025-08" db="UniProtKB">
        <authorList>
            <consortium name="RefSeq"/>
        </authorList>
    </citation>
    <scope>IDENTIFICATION</scope>
    <source>
        <tissue evidence="13">Testes</tissue>
    </source>
</reference>